<dbReference type="InterPro" id="IPR014756">
    <property type="entry name" value="Ig_E-set"/>
</dbReference>
<dbReference type="AlphaFoldDB" id="A0A7K1T535"/>
<sequence length="203" mass="22931">MEQSTEKQGIDPKAAEGCNTVTFTATDGAVVSFPLDFLIERGAIIADKINGENIADVMGCSNQLWIPGFPAKYFIRDIAKIDFTCEDEVPPLPDFTDDGHDYTNRPNVSCKAEYVGRVGETMIFEGWADDFDKRIVAVEFSLDDGTTWTRHETAGTDAVRWVWWMFEWTPQEEGMFSMKVRSVNEDGKVSPIPAVHNFQIMEW</sequence>
<organism evidence="1 2">
    <name type="scientific">Adlercreutzia rubneri</name>
    <dbReference type="NCBI Taxonomy" id="2916441"/>
    <lineage>
        <taxon>Bacteria</taxon>
        <taxon>Bacillati</taxon>
        <taxon>Actinomycetota</taxon>
        <taxon>Coriobacteriia</taxon>
        <taxon>Eggerthellales</taxon>
        <taxon>Eggerthellaceae</taxon>
        <taxon>Adlercreutzia</taxon>
    </lineage>
</organism>
<name>A0A7K1T535_9ACTN</name>
<dbReference type="EMBL" id="WPOO01000007">
    <property type="protein sequence ID" value="MVN58743.1"/>
    <property type="molecule type" value="Genomic_DNA"/>
</dbReference>
<reference evidence="1 2" key="1">
    <citation type="submission" date="2019-11" db="EMBL/GenBank/DDBJ databases">
        <title>Whole genome shotgun sequencing (WGS) data from Adlercreutzia equolifaciens ResAG-91, Eggerthella lenta MRI-F36, MRI-F37, MRI-F40, ResAG-49, ResAG-88, ResAG-121, ResAG-145, and Gordonibacter sp. ResAG-5, ResAG-26, ResAG-43, ResAG-50, ResAG-59.</title>
        <authorList>
            <person name="Stoll D.A."/>
            <person name="Danylec N."/>
            <person name="Franz C.M.A.P."/>
            <person name="Huch M."/>
        </authorList>
    </citation>
    <scope>NUCLEOTIDE SEQUENCE [LARGE SCALE GENOMIC DNA]</scope>
    <source>
        <strain evidence="1 2">ResAG-91</strain>
    </source>
</reference>
<gene>
    <name evidence="1" type="ORF">GO707_05840</name>
</gene>
<dbReference type="Gene3D" id="2.60.40.650">
    <property type="match status" value="1"/>
</dbReference>
<accession>A0A7K1T535</accession>
<dbReference type="InterPro" id="IPR036374">
    <property type="entry name" value="OxRdtase_Mopterin-bd_sf"/>
</dbReference>
<evidence type="ECO:0008006" key="3">
    <source>
        <dbReference type="Google" id="ProtNLM"/>
    </source>
</evidence>
<keyword evidence="2" id="KW-1185">Reference proteome</keyword>
<dbReference type="SUPFAM" id="SSF81296">
    <property type="entry name" value="E set domains"/>
    <property type="match status" value="1"/>
</dbReference>
<evidence type="ECO:0000313" key="2">
    <source>
        <dbReference type="Proteomes" id="UP000488839"/>
    </source>
</evidence>
<evidence type="ECO:0000313" key="1">
    <source>
        <dbReference type="EMBL" id="MVN58743.1"/>
    </source>
</evidence>
<protein>
    <recommendedName>
        <fullName evidence="3">Molybdopterin-binding protein</fullName>
    </recommendedName>
</protein>
<proteinExistence type="predicted"/>
<dbReference type="Gene3D" id="3.90.420.10">
    <property type="entry name" value="Oxidoreductase, molybdopterin-binding domain"/>
    <property type="match status" value="1"/>
</dbReference>
<comment type="caution">
    <text evidence="1">The sequence shown here is derived from an EMBL/GenBank/DDBJ whole genome shotgun (WGS) entry which is preliminary data.</text>
</comment>
<dbReference type="SUPFAM" id="SSF56524">
    <property type="entry name" value="Oxidoreductase molybdopterin-binding domain"/>
    <property type="match status" value="1"/>
</dbReference>
<dbReference type="Proteomes" id="UP000488839">
    <property type="component" value="Unassembled WGS sequence"/>
</dbReference>
<dbReference type="RefSeq" id="WP_157012488.1">
    <property type="nucleotide sequence ID" value="NZ_WPOO01000007.1"/>
</dbReference>